<name>D8LQP5_ECTSI</name>
<dbReference type="AlphaFoldDB" id="D8LQP5"/>
<accession>D8LQP5</accession>
<reference evidence="2 3" key="1">
    <citation type="journal article" date="2010" name="Nature">
        <title>The Ectocarpus genome and the independent evolution of multicellularity in brown algae.</title>
        <authorList>
            <person name="Cock J.M."/>
            <person name="Sterck L."/>
            <person name="Rouze P."/>
            <person name="Scornet D."/>
            <person name="Allen A.E."/>
            <person name="Amoutzias G."/>
            <person name="Anthouard V."/>
            <person name="Artiguenave F."/>
            <person name="Aury J.M."/>
            <person name="Badger J.H."/>
            <person name="Beszteri B."/>
            <person name="Billiau K."/>
            <person name="Bonnet E."/>
            <person name="Bothwell J.H."/>
            <person name="Bowler C."/>
            <person name="Boyen C."/>
            <person name="Brownlee C."/>
            <person name="Carrano C.J."/>
            <person name="Charrier B."/>
            <person name="Cho G.Y."/>
            <person name="Coelho S.M."/>
            <person name="Collen J."/>
            <person name="Corre E."/>
            <person name="Da Silva C."/>
            <person name="Delage L."/>
            <person name="Delaroque N."/>
            <person name="Dittami S.M."/>
            <person name="Doulbeau S."/>
            <person name="Elias M."/>
            <person name="Farnham G."/>
            <person name="Gachon C.M."/>
            <person name="Gschloessl B."/>
            <person name="Heesch S."/>
            <person name="Jabbari K."/>
            <person name="Jubin C."/>
            <person name="Kawai H."/>
            <person name="Kimura K."/>
            <person name="Kloareg B."/>
            <person name="Kupper F.C."/>
            <person name="Lang D."/>
            <person name="Le Bail A."/>
            <person name="Leblanc C."/>
            <person name="Lerouge P."/>
            <person name="Lohr M."/>
            <person name="Lopez P.J."/>
            <person name="Martens C."/>
            <person name="Maumus F."/>
            <person name="Michel G."/>
            <person name="Miranda-Saavedra D."/>
            <person name="Morales J."/>
            <person name="Moreau H."/>
            <person name="Motomura T."/>
            <person name="Nagasato C."/>
            <person name="Napoli C.A."/>
            <person name="Nelson D.R."/>
            <person name="Nyvall-Collen P."/>
            <person name="Peters A.F."/>
            <person name="Pommier C."/>
            <person name="Potin P."/>
            <person name="Poulain J."/>
            <person name="Quesneville H."/>
            <person name="Read B."/>
            <person name="Rensing S.A."/>
            <person name="Ritter A."/>
            <person name="Rousvoal S."/>
            <person name="Samanta M."/>
            <person name="Samson G."/>
            <person name="Schroeder D.C."/>
            <person name="Segurens B."/>
            <person name="Strittmatter M."/>
            <person name="Tonon T."/>
            <person name="Tregear J.W."/>
            <person name="Valentin K."/>
            <person name="von Dassow P."/>
            <person name="Yamagishi T."/>
            <person name="Van de Peer Y."/>
            <person name="Wincker P."/>
        </authorList>
    </citation>
    <scope>NUCLEOTIDE SEQUENCE [LARGE SCALE GENOMIC DNA]</scope>
    <source>
        <strain evidence="3">Ec32 / CCAP1310/4</strain>
    </source>
</reference>
<organism evidence="2 3">
    <name type="scientific">Ectocarpus siliculosus</name>
    <name type="common">Brown alga</name>
    <name type="synonym">Conferva siliculosa</name>
    <dbReference type="NCBI Taxonomy" id="2880"/>
    <lineage>
        <taxon>Eukaryota</taxon>
        <taxon>Sar</taxon>
        <taxon>Stramenopiles</taxon>
        <taxon>Ochrophyta</taxon>
        <taxon>PX clade</taxon>
        <taxon>Phaeophyceae</taxon>
        <taxon>Ectocarpales</taxon>
        <taxon>Ectocarpaceae</taxon>
        <taxon>Ectocarpus</taxon>
    </lineage>
</organism>
<evidence type="ECO:0000313" key="3">
    <source>
        <dbReference type="Proteomes" id="UP000002630"/>
    </source>
</evidence>
<protein>
    <submittedName>
        <fullName evidence="2">Uncharacterized protein</fullName>
    </submittedName>
</protein>
<dbReference type="Proteomes" id="UP000002630">
    <property type="component" value="Linkage Group LG25"/>
</dbReference>
<dbReference type="EMBL" id="FN649750">
    <property type="protein sequence ID" value="CBN74922.1"/>
    <property type="molecule type" value="Genomic_DNA"/>
</dbReference>
<dbReference type="EMBL" id="FN648819">
    <property type="protein sequence ID" value="CBN74922.1"/>
    <property type="molecule type" value="Genomic_DNA"/>
</dbReference>
<dbReference type="InParanoid" id="D8LQP5"/>
<keyword evidence="3" id="KW-1185">Reference proteome</keyword>
<evidence type="ECO:0000256" key="1">
    <source>
        <dbReference type="SAM" id="MobiDB-lite"/>
    </source>
</evidence>
<feature type="region of interest" description="Disordered" evidence="1">
    <location>
        <begin position="133"/>
        <end position="205"/>
    </location>
</feature>
<evidence type="ECO:0000313" key="2">
    <source>
        <dbReference type="EMBL" id="CBN74922.1"/>
    </source>
</evidence>
<proteinExistence type="predicted"/>
<feature type="compositionally biased region" description="Gly residues" evidence="1">
    <location>
        <begin position="280"/>
        <end position="300"/>
    </location>
</feature>
<sequence>MNGIDDIPGNKLHTVMSVRAEDERTMALLRKECDQSMVTSMEAKIKEKQAMTLVSGLQADIEALQTQVGVLQSALWLEKERASAAVRASRGAIGPSTRGGVSKAALTMTGSASTASAAAAEATAVASAVLANSSSRGGGGGFGPSGKRRNGIPLKRIGERGGRRRPATAPAKDTQALRGKLPHGNAGDLYGRNKPRGGGVGGNCSSQHLGGGLGFLASEQGGGAGSPDGTTATDGSFTDAWASNDYFHGAGAGAGEKSPQGYQQERSIEQFVLDLDGRRGYAGGGGSGTGGEVESGGGGQTTITPFQRWKRERGIVSPGVAEMFGGQGCCS</sequence>
<gene>
    <name evidence="2" type="ORF">Esi_0060_0007</name>
</gene>
<feature type="region of interest" description="Disordered" evidence="1">
    <location>
        <begin position="279"/>
        <end position="305"/>
    </location>
</feature>